<protein>
    <submittedName>
        <fullName evidence="3">Cell wall hydrolase/autolysin</fullName>
    </submittedName>
</protein>
<keyword evidence="4" id="KW-1185">Reference proteome</keyword>
<sequence precursor="true">MKNMKIYAVALAFSLILGYGVANHVNRFQGYAYQKDRVTQSVSSTLLKGTTVCIDAGHGKTSRLNTETEPIAPGAKIRKAATASGTRGVATGVSEASLNLTVAKKLKESLLQKGAKVVMIRETEECGLTNVERAKLWNSSEVDLTIRIHGNGINDSSISGVLMMVPGNKYINDTEILRNSRKAGELVLEGVLEHTKAKSRGIEETSELTGFNWSKVPVILLEMGFMTNPEEDRLLNTDEYQNKMVAGITEGLIKYVN</sequence>
<dbReference type="GO" id="GO:0030288">
    <property type="term" value="C:outer membrane-bounded periplasmic space"/>
    <property type="evidence" value="ECO:0007669"/>
    <property type="project" value="TreeGrafter"/>
</dbReference>
<evidence type="ECO:0000259" key="2">
    <source>
        <dbReference type="SMART" id="SM00646"/>
    </source>
</evidence>
<organism evidence="3 4">
    <name type="scientific">Ruminiclostridium cellulolyticum (strain ATCC 35319 / DSM 5812 / JCM 6584 / H10)</name>
    <name type="common">Clostridium cellulolyticum</name>
    <dbReference type="NCBI Taxonomy" id="394503"/>
    <lineage>
        <taxon>Bacteria</taxon>
        <taxon>Bacillati</taxon>
        <taxon>Bacillota</taxon>
        <taxon>Clostridia</taxon>
        <taxon>Eubacteriales</taxon>
        <taxon>Oscillospiraceae</taxon>
        <taxon>Ruminiclostridium</taxon>
    </lineage>
</organism>
<dbReference type="EMBL" id="CP001348">
    <property type="protein sequence ID" value="ACL77513.1"/>
    <property type="molecule type" value="Genomic_DNA"/>
</dbReference>
<proteinExistence type="predicted"/>
<dbReference type="KEGG" id="cce:Ccel_3223"/>
<accession>B8I0V7</accession>
<dbReference type="STRING" id="394503.Ccel_3223"/>
<dbReference type="OrthoDB" id="43070at2"/>
<dbReference type="SUPFAM" id="SSF53187">
    <property type="entry name" value="Zn-dependent exopeptidases"/>
    <property type="match status" value="1"/>
</dbReference>
<dbReference type="RefSeq" id="WP_015926571.1">
    <property type="nucleotide sequence ID" value="NC_011898.1"/>
</dbReference>
<evidence type="ECO:0000313" key="3">
    <source>
        <dbReference type="EMBL" id="ACL77513.1"/>
    </source>
</evidence>
<dbReference type="PANTHER" id="PTHR30404:SF0">
    <property type="entry name" value="N-ACETYLMURAMOYL-L-ALANINE AMIDASE AMIC"/>
    <property type="match status" value="1"/>
</dbReference>
<gene>
    <name evidence="3" type="ordered locus">Ccel_3223</name>
</gene>
<dbReference type="eggNOG" id="COG0860">
    <property type="taxonomic scope" value="Bacteria"/>
</dbReference>
<name>B8I0V7_RUMCH</name>
<dbReference type="GO" id="GO:0009253">
    <property type="term" value="P:peptidoglycan catabolic process"/>
    <property type="evidence" value="ECO:0007669"/>
    <property type="project" value="InterPro"/>
</dbReference>
<dbReference type="Proteomes" id="UP000001349">
    <property type="component" value="Chromosome"/>
</dbReference>
<evidence type="ECO:0000256" key="1">
    <source>
        <dbReference type="ARBA" id="ARBA00022801"/>
    </source>
</evidence>
<dbReference type="AlphaFoldDB" id="B8I0V7"/>
<dbReference type="Gene3D" id="3.40.630.40">
    <property type="entry name" value="Zn-dependent exopeptidases"/>
    <property type="match status" value="1"/>
</dbReference>
<feature type="domain" description="MurNAc-LAA" evidence="2">
    <location>
        <begin position="134"/>
        <end position="253"/>
    </location>
</feature>
<dbReference type="CDD" id="cd02696">
    <property type="entry name" value="MurNAc-LAA"/>
    <property type="match status" value="1"/>
</dbReference>
<dbReference type="InterPro" id="IPR050695">
    <property type="entry name" value="N-acetylmuramoyl_amidase_3"/>
</dbReference>
<dbReference type="GO" id="GO:0008745">
    <property type="term" value="F:N-acetylmuramoyl-L-alanine amidase activity"/>
    <property type="evidence" value="ECO:0007669"/>
    <property type="project" value="InterPro"/>
</dbReference>
<dbReference type="HOGENOM" id="CLU_014322_3_3_9"/>
<dbReference type="SMART" id="SM00646">
    <property type="entry name" value="Ami_3"/>
    <property type="match status" value="1"/>
</dbReference>
<dbReference type="PANTHER" id="PTHR30404">
    <property type="entry name" value="N-ACETYLMURAMOYL-L-ALANINE AMIDASE"/>
    <property type="match status" value="1"/>
</dbReference>
<reference evidence="3 4" key="1">
    <citation type="submission" date="2009-01" db="EMBL/GenBank/DDBJ databases">
        <title>Complete sequence of Clostridium cellulolyticum H10.</title>
        <authorList>
            <consortium name="US DOE Joint Genome Institute"/>
            <person name="Lucas S."/>
            <person name="Copeland A."/>
            <person name="Lapidus A."/>
            <person name="Glavina del Rio T."/>
            <person name="Dalin E."/>
            <person name="Tice H."/>
            <person name="Bruce D."/>
            <person name="Goodwin L."/>
            <person name="Pitluck S."/>
            <person name="Chertkov O."/>
            <person name="Saunders E."/>
            <person name="Brettin T."/>
            <person name="Detter J.C."/>
            <person name="Han C."/>
            <person name="Larimer F."/>
            <person name="Land M."/>
            <person name="Hauser L."/>
            <person name="Kyrpides N."/>
            <person name="Ivanova N."/>
            <person name="Zhou J."/>
            <person name="Richardson P."/>
        </authorList>
    </citation>
    <scope>NUCLEOTIDE SEQUENCE [LARGE SCALE GENOMIC DNA]</scope>
    <source>
        <strain evidence="4">ATCC 35319 / DSM 5812 / JCM 6584 / H10</strain>
    </source>
</reference>
<dbReference type="Pfam" id="PF01520">
    <property type="entry name" value="Amidase_3"/>
    <property type="match status" value="1"/>
</dbReference>
<keyword evidence="1 3" id="KW-0378">Hydrolase</keyword>
<evidence type="ECO:0000313" key="4">
    <source>
        <dbReference type="Proteomes" id="UP000001349"/>
    </source>
</evidence>
<dbReference type="InterPro" id="IPR002508">
    <property type="entry name" value="MurNAc-LAA_cat"/>
</dbReference>